<gene>
    <name evidence="7" type="ORF">ASCRUDRAFT_23859</name>
</gene>
<reference evidence="8" key="1">
    <citation type="submission" date="2016-05" db="EMBL/GenBank/DDBJ databases">
        <title>Comparative genomics of biotechnologically important yeasts.</title>
        <authorList>
            <consortium name="DOE Joint Genome Institute"/>
            <person name="Riley R."/>
            <person name="Haridas S."/>
            <person name="Wolfe K.H."/>
            <person name="Lopes M.R."/>
            <person name="Hittinger C.T."/>
            <person name="Goker M."/>
            <person name="Salamov A."/>
            <person name="Wisecaver J."/>
            <person name="Long T.M."/>
            <person name="Aerts A.L."/>
            <person name="Barry K."/>
            <person name="Choi C."/>
            <person name="Clum A."/>
            <person name="Coughlan A.Y."/>
            <person name="Deshpande S."/>
            <person name="Douglass A.P."/>
            <person name="Hanson S.J."/>
            <person name="Klenk H.-P."/>
            <person name="Labutti K."/>
            <person name="Lapidus A."/>
            <person name="Lindquist E."/>
            <person name="Lipzen A."/>
            <person name="Meier-Kolthoff J.P."/>
            <person name="Ohm R.A."/>
            <person name="Otillar R.P."/>
            <person name="Pangilinan J."/>
            <person name="Peng Y."/>
            <person name="Rokas A."/>
            <person name="Rosa C.A."/>
            <person name="Scheuner C."/>
            <person name="Sibirny A.A."/>
            <person name="Slot J.C."/>
            <person name="Stielow J.B."/>
            <person name="Sun H."/>
            <person name="Kurtzman C.P."/>
            <person name="Blackwell M."/>
            <person name="Grigoriev I.V."/>
            <person name="Jeffries T.W."/>
        </authorList>
    </citation>
    <scope>NUCLEOTIDE SEQUENCE [LARGE SCALE GENOMIC DNA]</scope>
    <source>
        <strain evidence="8">DSM 1968</strain>
    </source>
</reference>
<dbReference type="PANTHER" id="PTHR36959:SF2">
    <property type="entry name" value="ALTERED INHERITANCE OF MITOCHONDRIA PROTEIN 24, MITOCHONDRIAL"/>
    <property type="match status" value="1"/>
</dbReference>
<keyword evidence="4" id="KW-0809">Transit peptide</keyword>
<dbReference type="RefSeq" id="XP_020050163.1">
    <property type="nucleotide sequence ID" value="XM_020189809.2"/>
</dbReference>
<dbReference type="GO" id="GO:0005743">
    <property type="term" value="C:mitochondrial inner membrane"/>
    <property type="evidence" value="ECO:0007669"/>
    <property type="project" value="TreeGrafter"/>
</dbReference>
<evidence type="ECO:0000256" key="3">
    <source>
        <dbReference type="ARBA" id="ARBA00013287"/>
    </source>
</evidence>
<dbReference type="Pfam" id="PF01987">
    <property type="entry name" value="AIM24"/>
    <property type="match status" value="1"/>
</dbReference>
<dbReference type="Proteomes" id="UP000095038">
    <property type="component" value="Unassembled WGS sequence"/>
</dbReference>
<comment type="subcellular location">
    <subcellularLocation>
        <location evidence="1 6">Mitochondrion</location>
    </subcellularLocation>
</comment>
<name>A0A1D2VQG3_9ASCO</name>
<protein>
    <recommendedName>
        <fullName evidence="3 6">Altered inheritance of mitochondria protein 24, mitochondrial</fullName>
    </recommendedName>
</protein>
<feature type="non-terminal residue" evidence="7">
    <location>
        <position position="350"/>
    </location>
</feature>
<dbReference type="AlphaFoldDB" id="A0A1D2VQG3"/>
<proteinExistence type="inferred from homology"/>
<dbReference type="FunCoup" id="A0A1D2VQG3">
    <property type="interactions" value="13"/>
</dbReference>
<dbReference type="GO" id="GO:0007007">
    <property type="term" value="P:inner mitochondrial membrane organization"/>
    <property type="evidence" value="ECO:0007669"/>
    <property type="project" value="TreeGrafter"/>
</dbReference>
<keyword evidence="8" id="KW-1185">Reference proteome</keyword>
<dbReference type="EMBL" id="KV454475">
    <property type="protein sequence ID" value="ODV63856.1"/>
    <property type="molecule type" value="Genomic_DNA"/>
</dbReference>
<sequence length="350" mass="39663">VYQTIGAPPSLVSINVPPSVPIYLKKGSLLALYSKNVDNKNIKNIISNSITGEIQIISPIRRFLLGGFPSIYQKLISTDPFTALISSNINSKLKKKYQTSFRIIQLNGTKDWAIFPKNSLQLYYGSSLVIKNLLLPRKISKKLSLLLNIPKSSKTGLFKFLKSGYTFVTGRGYIGLTGLGEIYNFELKENEEVLVFKDNLLALTINGPRDLRNLIKKEIIRDNQYITLLRLLRTNKISLNLILNYFKIKFKLLKFYFKKYSSIFYLSTYNIVGGNGGYIKIIGPTNILLQTNTGKELPISSFAKNLKNGIDKKPEDYLSYVTIKDGKVVFESTPDFSETVKKIENLNKQK</sequence>
<dbReference type="InterPro" id="IPR036983">
    <property type="entry name" value="AIM24_sf"/>
</dbReference>
<dbReference type="OrthoDB" id="5295771at2759"/>
<comment type="similarity">
    <text evidence="2 6">Belongs to the AIM24 family.</text>
</comment>
<evidence type="ECO:0000313" key="7">
    <source>
        <dbReference type="EMBL" id="ODV63856.1"/>
    </source>
</evidence>
<keyword evidence="5 6" id="KW-0496">Mitochondrion</keyword>
<evidence type="ECO:0000313" key="8">
    <source>
        <dbReference type="Proteomes" id="UP000095038"/>
    </source>
</evidence>
<evidence type="ECO:0000256" key="1">
    <source>
        <dbReference type="ARBA" id="ARBA00004173"/>
    </source>
</evidence>
<evidence type="ECO:0000256" key="6">
    <source>
        <dbReference type="RuleBase" id="RU363045"/>
    </source>
</evidence>
<dbReference type="PANTHER" id="PTHR36959">
    <property type="entry name" value="ALTERED INHERITANCE OF MITOCHONDRIA PROTEIN 24, MITOCHONDRIAL"/>
    <property type="match status" value="1"/>
</dbReference>
<evidence type="ECO:0000256" key="2">
    <source>
        <dbReference type="ARBA" id="ARBA00009322"/>
    </source>
</evidence>
<organism evidence="7 8">
    <name type="scientific">Ascoidea rubescens DSM 1968</name>
    <dbReference type="NCBI Taxonomy" id="1344418"/>
    <lineage>
        <taxon>Eukaryota</taxon>
        <taxon>Fungi</taxon>
        <taxon>Dikarya</taxon>
        <taxon>Ascomycota</taxon>
        <taxon>Saccharomycotina</taxon>
        <taxon>Saccharomycetes</taxon>
        <taxon>Ascoideaceae</taxon>
        <taxon>Ascoidea</taxon>
    </lineage>
</organism>
<feature type="non-terminal residue" evidence="7">
    <location>
        <position position="1"/>
    </location>
</feature>
<dbReference type="GeneID" id="30963445"/>
<dbReference type="InParanoid" id="A0A1D2VQG3"/>
<dbReference type="STRING" id="1344418.A0A1D2VQG3"/>
<evidence type="ECO:0000256" key="4">
    <source>
        <dbReference type="ARBA" id="ARBA00022946"/>
    </source>
</evidence>
<accession>A0A1D2VQG3</accession>
<dbReference type="Gene3D" id="3.60.160.10">
    <property type="entry name" value="Mitochondrial biogenesis AIM24"/>
    <property type="match status" value="1"/>
</dbReference>
<dbReference type="InterPro" id="IPR002838">
    <property type="entry name" value="AIM24"/>
</dbReference>
<evidence type="ECO:0000256" key="5">
    <source>
        <dbReference type="ARBA" id="ARBA00023128"/>
    </source>
</evidence>